<dbReference type="InterPro" id="IPR050700">
    <property type="entry name" value="YIM1/Zinc_Alcohol_DH_Fams"/>
</dbReference>
<dbReference type="PANTHER" id="PTHR11695">
    <property type="entry name" value="ALCOHOL DEHYDROGENASE RELATED"/>
    <property type="match status" value="1"/>
</dbReference>
<dbReference type="SUPFAM" id="SSF50129">
    <property type="entry name" value="GroES-like"/>
    <property type="match status" value="1"/>
</dbReference>
<dbReference type="InterPro" id="IPR036291">
    <property type="entry name" value="NAD(P)-bd_dom_sf"/>
</dbReference>
<dbReference type="GO" id="GO:0005739">
    <property type="term" value="C:mitochondrion"/>
    <property type="evidence" value="ECO:0007669"/>
    <property type="project" value="TreeGrafter"/>
</dbReference>
<dbReference type="SMART" id="SM00829">
    <property type="entry name" value="PKS_ER"/>
    <property type="match status" value="1"/>
</dbReference>
<dbReference type="Gene3D" id="3.90.180.10">
    <property type="entry name" value="Medium-chain alcohol dehydrogenases, catalytic domain"/>
    <property type="match status" value="1"/>
</dbReference>
<evidence type="ECO:0000313" key="4">
    <source>
        <dbReference type="Proteomes" id="UP000838878"/>
    </source>
</evidence>
<dbReference type="EMBL" id="OV170232">
    <property type="protein sequence ID" value="CAH0717991.1"/>
    <property type="molecule type" value="Genomic_DNA"/>
</dbReference>
<dbReference type="GO" id="GO:0016491">
    <property type="term" value="F:oxidoreductase activity"/>
    <property type="evidence" value="ECO:0007669"/>
    <property type="project" value="InterPro"/>
</dbReference>
<feature type="transmembrane region" description="Helical" evidence="1">
    <location>
        <begin position="104"/>
        <end position="123"/>
    </location>
</feature>
<dbReference type="Gene3D" id="3.40.50.720">
    <property type="entry name" value="NAD(P)-binding Rossmann-like Domain"/>
    <property type="match status" value="1"/>
</dbReference>
<evidence type="ECO:0000256" key="1">
    <source>
        <dbReference type="SAM" id="Phobius"/>
    </source>
</evidence>
<keyword evidence="1" id="KW-1133">Transmembrane helix</keyword>
<dbReference type="InterPro" id="IPR020843">
    <property type="entry name" value="ER"/>
</dbReference>
<feature type="non-terminal residue" evidence="3">
    <location>
        <position position="483"/>
    </location>
</feature>
<proteinExistence type="predicted"/>
<reference evidence="3" key="1">
    <citation type="submission" date="2021-12" db="EMBL/GenBank/DDBJ databases">
        <authorList>
            <person name="Martin H S."/>
        </authorList>
    </citation>
    <scope>NUCLEOTIDE SEQUENCE</scope>
</reference>
<keyword evidence="1" id="KW-0472">Membrane</keyword>
<evidence type="ECO:0000313" key="3">
    <source>
        <dbReference type="EMBL" id="CAH0717991.1"/>
    </source>
</evidence>
<dbReference type="PANTHER" id="PTHR11695:SF645">
    <property type="entry name" value="RETICULON-4-INTERACTING PROTEIN 1, MITOCHONDRIAL-LIKE PROTEIN"/>
    <property type="match status" value="1"/>
</dbReference>
<keyword evidence="1" id="KW-0812">Transmembrane</keyword>
<gene>
    <name evidence="3" type="ORF">BINO364_LOCUS4534</name>
</gene>
<dbReference type="Pfam" id="PF08240">
    <property type="entry name" value="ADH_N"/>
    <property type="match status" value="1"/>
</dbReference>
<evidence type="ECO:0000259" key="2">
    <source>
        <dbReference type="SMART" id="SM00829"/>
    </source>
</evidence>
<dbReference type="InterPro" id="IPR013154">
    <property type="entry name" value="ADH-like_N"/>
</dbReference>
<keyword evidence="4" id="KW-1185">Reference proteome</keyword>
<dbReference type="SUPFAM" id="SSF51735">
    <property type="entry name" value="NAD(P)-binding Rossmann-fold domains"/>
    <property type="match status" value="1"/>
</dbReference>
<protein>
    <recommendedName>
        <fullName evidence="2">Enoyl reductase (ER) domain-containing protein</fullName>
    </recommendedName>
</protein>
<name>A0A8J9Y992_9NEOP</name>
<dbReference type="AlphaFoldDB" id="A0A8J9Y992"/>
<dbReference type="Proteomes" id="UP000838878">
    <property type="component" value="Chromosome 12"/>
</dbReference>
<sequence>MDELRQRAGEKFEALHEAAVVAANSSRNRVYNVYDQTAEAISKIRETFADLWHHDLVAEGRAKASAWAREAARRIQEGAPPLSPMILYEELVALLKDHMWRRSMIIFFCGAAVGGSAGLLIGLRAGTRVPNGPHARALHTQADQTVLLVEDAVSPGAGTGEVLVRVQAFSVSSTDRCVLRGRGSALRSLLTNSQVTVGRGFAGVVLDVGQGVTDLEMGDEVWGCVSEWCGGAANELLAIRSTRVSKRPRHLAADTAAALPWTGSLALNALQRIQFTPTNCKGKRVCVVGANSGEGCALVQLLSSWGARVTVSAPRNSHRTLKDLGAQDFIDSEGINAHVFPSWLPLEQHASRTGLWDSAICCQGAPPPPPPPLLKATASRKALVDVRPKPLITDRLPTPFWIIFCSSFYMFRTLRWILGCGSNTDWLEDRNKLRDGLESLRLLVDSGQLAPILDKVFFPQDFESALAHACSDNAFGTTVIRFP</sequence>
<dbReference type="OrthoDB" id="9930022at2759"/>
<feature type="domain" description="Enoyl reductase (ER)" evidence="2">
    <location>
        <begin position="140"/>
        <end position="480"/>
    </location>
</feature>
<organism evidence="3 4">
    <name type="scientific">Brenthis ino</name>
    <name type="common">lesser marbled fritillary</name>
    <dbReference type="NCBI Taxonomy" id="405034"/>
    <lineage>
        <taxon>Eukaryota</taxon>
        <taxon>Metazoa</taxon>
        <taxon>Ecdysozoa</taxon>
        <taxon>Arthropoda</taxon>
        <taxon>Hexapoda</taxon>
        <taxon>Insecta</taxon>
        <taxon>Pterygota</taxon>
        <taxon>Neoptera</taxon>
        <taxon>Endopterygota</taxon>
        <taxon>Lepidoptera</taxon>
        <taxon>Glossata</taxon>
        <taxon>Ditrysia</taxon>
        <taxon>Papilionoidea</taxon>
        <taxon>Nymphalidae</taxon>
        <taxon>Heliconiinae</taxon>
        <taxon>Argynnini</taxon>
        <taxon>Brenthis</taxon>
    </lineage>
</organism>
<accession>A0A8J9Y992</accession>
<dbReference type="InterPro" id="IPR011032">
    <property type="entry name" value="GroES-like_sf"/>
</dbReference>